<accession>A0ABT1K2Q2</accession>
<dbReference type="EMBL" id="JAMZEC010000001">
    <property type="protein sequence ID" value="MCP2347751.1"/>
    <property type="molecule type" value="Genomic_DNA"/>
</dbReference>
<name>A0ABT1K2Q2_9ACTN</name>
<evidence type="ECO:0000313" key="2">
    <source>
        <dbReference type="Proteomes" id="UP001320766"/>
    </source>
</evidence>
<gene>
    <name evidence="1" type="ORF">HD595_003873</name>
</gene>
<organism evidence="1 2">
    <name type="scientific">Nonomuraea roseoviolacea subsp. carminata</name>
    <dbReference type="NCBI Taxonomy" id="160689"/>
    <lineage>
        <taxon>Bacteria</taxon>
        <taxon>Bacillati</taxon>
        <taxon>Actinomycetota</taxon>
        <taxon>Actinomycetes</taxon>
        <taxon>Streptosporangiales</taxon>
        <taxon>Streptosporangiaceae</taxon>
        <taxon>Nonomuraea</taxon>
    </lineage>
</organism>
<reference evidence="1 2" key="1">
    <citation type="submission" date="2022-06" db="EMBL/GenBank/DDBJ databases">
        <title>Sequencing the genomes of 1000 actinobacteria strains.</title>
        <authorList>
            <person name="Klenk H.-P."/>
        </authorList>
    </citation>
    <scope>NUCLEOTIDE SEQUENCE [LARGE SCALE GENOMIC DNA]</scope>
    <source>
        <strain evidence="1 2">DSM 44170</strain>
    </source>
</reference>
<proteinExistence type="predicted"/>
<dbReference type="Proteomes" id="UP001320766">
    <property type="component" value="Unassembled WGS sequence"/>
</dbReference>
<sequence length="66" mass="7713">MESKHYVDFLRDLLSLDEAVRTGASDRVRDRVNLLSGTQARVVRELIAMLTRHEESRGPWRRSCTR</sequence>
<evidence type="ECO:0000313" key="1">
    <source>
        <dbReference type="EMBL" id="MCP2347751.1"/>
    </source>
</evidence>
<protein>
    <submittedName>
        <fullName evidence="1">Uncharacterized protein</fullName>
    </submittedName>
</protein>
<comment type="caution">
    <text evidence="1">The sequence shown here is derived from an EMBL/GenBank/DDBJ whole genome shotgun (WGS) entry which is preliminary data.</text>
</comment>
<keyword evidence="2" id="KW-1185">Reference proteome</keyword>